<protein>
    <submittedName>
        <fullName evidence="1">Uncharacterized protein</fullName>
    </submittedName>
</protein>
<proteinExistence type="predicted"/>
<reference evidence="1 2" key="1">
    <citation type="submission" date="2017-10" db="EMBL/GenBank/DDBJ databases">
        <title>Comparative genomics in systemic dimorphic fungi from Ajellomycetaceae.</title>
        <authorList>
            <person name="Munoz J.F."/>
            <person name="Mcewen J.G."/>
            <person name="Clay O.K."/>
            <person name="Cuomo C.A."/>
        </authorList>
    </citation>
    <scope>NUCLEOTIDE SEQUENCE [LARGE SCALE GENOMIC DNA]</scope>
    <source>
        <strain evidence="1 2">UAMH7299</strain>
    </source>
</reference>
<dbReference type="EMBL" id="PDNA01000004">
    <property type="protein sequence ID" value="PGH27739.1"/>
    <property type="molecule type" value="Genomic_DNA"/>
</dbReference>
<dbReference type="Proteomes" id="UP000224634">
    <property type="component" value="Unassembled WGS sequence"/>
</dbReference>
<gene>
    <name evidence="1" type="ORF">AJ80_00526</name>
</gene>
<comment type="caution">
    <text evidence="1">The sequence shown here is derived from an EMBL/GenBank/DDBJ whole genome shotgun (WGS) entry which is preliminary data.</text>
</comment>
<keyword evidence="2" id="KW-1185">Reference proteome</keyword>
<organism evidence="1 2">
    <name type="scientific">Polytolypa hystricis (strain UAMH7299)</name>
    <dbReference type="NCBI Taxonomy" id="1447883"/>
    <lineage>
        <taxon>Eukaryota</taxon>
        <taxon>Fungi</taxon>
        <taxon>Dikarya</taxon>
        <taxon>Ascomycota</taxon>
        <taxon>Pezizomycotina</taxon>
        <taxon>Eurotiomycetes</taxon>
        <taxon>Eurotiomycetidae</taxon>
        <taxon>Onygenales</taxon>
        <taxon>Onygenales incertae sedis</taxon>
        <taxon>Polytolypa</taxon>
    </lineage>
</organism>
<evidence type="ECO:0000313" key="1">
    <source>
        <dbReference type="EMBL" id="PGH27739.1"/>
    </source>
</evidence>
<dbReference type="AlphaFoldDB" id="A0A2B7Z3B7"/>
<name>A0A2B7Z3B7_POLH7</name>
<accession>A0A2B7Z3B7</accession>
<sequence>MEVNSESPTALMVVVAIIIEGAVNQGNLCGGIFKGEITRRTPLLQALEQILREGSLSPDAKDGVQTTRMDVEKLKDGDWNLVYGDSIEGKKRTLANKMIDGLFGEKTYDEIGRQDFESLI</sequence>
<evidence type="ECO:0000313" key="2">
    <source>
        <dbReference type="Proteomes" id="UP000224634"/>
    </source>
</evidence>